<evidence type="ECO:0000256" key="1">
    <source>
        <dbReference type="SAM" id="MobiDB-lite"/>
    </source>
</evidence>
<comment type="caution">
    <text evidence="2">The sequence shown here is derived from an EMBL/GenBank/DDBJ whole genome shotgun (WGS) entry which is preliminary data.</text>
</comment>
<evidence type="ECO:0000313" key="3">
    <source>
        <dbReference type="Proteomes" id="UP000179099"/>
    </source>
</evidence>
<feature type="compositionally biased region" description="Basic and acidic residues" evidence="1">
    <location>
        <begin position="23"/>
        <end position="41"/>
    </location>
</feature>
<proteinExistence type="predicted"/>
<sequence length="145" mass="16042">MEIYRMPDPYREPVDESSPSPPKIEKPTPFEAEKAIGKFREIPPQGPAQETPKPTPSKAASTPAPSPSPAPAIPRTPVPKNENLKDMDEGRQMKILTDMAFEEGIKKAVEAAKATGDAYLIDKLHDTLVDELRQQLIEKGKLKEE</sequence>
<protein>
    <submittedName>
        <fullName evidence="2">Uncharacterized protein</fullName>
    </submittedName>
</protein>
<dbReference type="EMBL" id="MHMW01000012">
    <property type="protein sequence ID" value="OGZ34382.1"/>
    <property type="molecule type" value="Genomic_DNA"/>
</dbReference>
<feature type="compositionally biased region" description="Pro residues" evidence="1">
    <location>
        <begin position="64"/>
        <end position="77"/>
    </location>
</feature>
<feature type="region of interest" description="Disordered" evidence="1">
    <location>
        <begin position="1"/>
        <end position="90"/>
    </location>
</feature>
<gene>
    <name evidence="2" type="ORF">A2Y98_03175</name>
</gene>
<organism evidence="2 3">
    <name type="scientific">Candidatus Portnoybacteria bacterium RBG_19FT_COMBO_36_7</name>
    <dbReference type="NCBI Taxonomy" id="1801992"/>
    <lineage>
        <taxon>Bacteria</taxon>
        <taxon>Candidatus Portnoyibacteriota</taxon>
    </lineage>
</organism>
<reference evidence="2 3" key="1">
    <citation type="journal article" date="2016" name="Nat. Commun.">
        <title>Thousands of microbial genomes shed light on interconnected biogeochemical processes in an aquifer system.</title>
        <authorList>
            <person name="Anantharaman K."/>
            <person name="Brown C.T."/>
            <person name="Hug L.A."/>
            <person name="Sharon I."/>
            <person name="Castelle C.J."/>
            <person name="Probst A.J."/>
            <person name="Thomas B.C."/>
            <person name="Singh A."/>
            <person name="Wilkins M.J."/>
            <person name="Karaoz U."/>
            <person name="Brodie E.L."/>
            <person name="Williams K.H."/>
            <person name="Hubbard S.S."/>
            <person name="Banfield J.F."/>
        </authorList>
    </citation>
    <scope>NUCLEOTIDE SEQUENCE [LARGE SCALE GENOMIC DNA]</scope>
</reference>
<evidence type="ECO:0000313" key="2">
    <source>
        <dbReference type="EMBL" id="OGZ34382.1"/>
    </source>
</evidence>
<dbReference type="Proteomes" id="UP000179099">
    <property type="component" value="Unassembled WGS sequence"/>
</dbReference>
<name>A0A1G2F9E7_9BACT</name>
<dbReference type="AlphaFoldDB" id="A0A1G2F9E7"/>
<accession>A0A1G2F9E7</accession>
<dbReference type="STRING" id="1801992.A2Y98_03175"/>